<dbReference type="InterPro" id="IPR059214">
    <property type="entry name" value="MSC_0882-like"/>
</dbReference>
<comment type="caution">
    <text evidence="1">The sequence shown here is derived from an EMBL/GenBank/DDBJ whole genome shotgun (WGS) entry which is preliminary data.</text>
</comment>
<dbReference type="AlphaFoldDB" id="A0A063YCW2"/>
<organism evidence="1 2">
    <name type="scientific">Metamycoplasma hyosynoviae</name>
    <dbReference type="NCBI Taxonomy" id="29559"/>
    <lineage>
        <taxon>Bacteria</taxon>
        <taxon>Bacillati</taxon>
        <taxon>Mycoplasmatota</taxon>
        <taxon>Mycoplasmoidales</taxon>
        <taxon>Metamycoplasmataceae</taxon>
        <taxon>Metamycoplasma</taxon>
    </lineage>
</organism>
<gene>
    <name evidence="1" type="ORF">JN03_0042</name>
</gene>
<reference evidence="1 2" key="1">
    <citation type="submission" date="2019-03" db="EMBL/GenBank/DDBJ databases">
        <title>Genomic Encyclopedia of Archaeal and Bacterial Type Strains, Phase II (KMG-II): from individual species to whole genera.</title>
        <authorList>
            <person name="Goeker M."/>
        </authorList>
    </citation>
    <scope>NUCLEOTIDE SEQUENCE [LARGE SCALE GENOMIC DNA]</scope>
    <source>
        <strain evidence="1 2">ATCC 25591</strain>
    </source>
</reference>
<name>A0A063YCW2_9BACT</name>
<dbReference type="NCBIfam" id="NF045846">
    <property type="entry name" value="MSC0882_dom"/>
    <property type="match status" value="1"/>
</dbReference>
<dbReference type="Proteomes" id="UP000294882">
    <property type="component" value="Unassembled WGS sequence"/>
</dbReference>
<evidence type="ECO:0000313" key="2">
    <source>
        <dbReference type="Proteomes" id="UP000294882"/>
    </source>
</evidence>
<protein>
    <submittedName>
        <fullName evidence="1">Uncharacterized protein</fullName>
    </submittedName>
</protein>
<dbReference type="RefSeq" id="WP_036441724.1">
    <property type="nucleotide sequence ID" value="NZ_JAQQZP010000005.1"/>
</dbReference>
<proteinExistence type="predicted"/>
<evidence type="ECO:0000313" key="1">
    <source>
        <dbReference type="EMBL" id="TDU98033.1"/>
    </source>
</evidence>
<dbReference type="EMBL" id="SOCH01000002">
    <property type="protein sequence ID" value="TDU98033.1"/>
    <property type="molecule type" value="Genomic_DNA"/>
</dbReference>
<sequence>MPLKPIINQTSENTIVNNDIINETVNRIAYESLQTRALSTDKKGNKLEDPHGIIPNGIYKVFKLEKNVKLISIILCLIISIVSAIAITLFATNADLFVDVSITPKIKWGWYIIPVILLGITSYIFIIESIELSGISRSVVAYRESIKLGALSTPPFITLLYRKLIMKQVSRTWLTVAIIFYVGVFTLIFFGLKDVKWKLLDFKKWITNSFPNPMLVVYILCSIMASVLIMHVVFSIFRKKRTVDIQSFFGNEVMNYNELQEQKSKAHKFYAKIFFLSVLLILILPLIIYIILKKTVWKGK</sequence>
<accession>A0A063YCW2</accession>